<dbReference type="Proteomes" id="UP001258945">
    <property type="component" value="Unassembled WGS sequence"/>
</dbReference>
<keyword evidence="4" id="KW-1185">Reference proteome</keyword>
<evidence type="ECO:0000313" key="3">
    <source>
        <dbReference type="EMBL" id="MDT8333723.1"/>
    </source>
</evidence>
<reference evidence="3 4" key="1">
    <citation type="journal article" date="2019" name="Microb. Pathog.">
        <title>Comparison of VITEK 2, MALDI-TOF MS, 16S rRNA gene sequencing, and whole-genome sequencing for identification of Roseomonas mucosa.</title>
        <authorList>
            <person name="Rudolph W.W."/>
            <person name="Gunzer F."/>
            <person name="Trauth M."/>
            <person name="Bunk B."/>
            <person name="Bigge R."/>
            <person name="Schrottner P."/>
        </authorList>
    </citation>
    <scope>NUCLEOTIDE SEQUENCE [LARGE SCALE GENOMIC DNA]</scope>
    <source>
        <strain evidence="3 4">DSM 103800</strain>
    </source>
</reference>
<comment type="similarity">
    <text evidence="1 2">Belongs to the UPF0235 family.</text>
</comment>
<accession>A0ABU3MMQ1</accession>
<protein>
    <recommendedName>
        <fullName evidence="2">UPF0235 protein RQ831_21950</fullName>
    </recommendedName>
</protein>
<dbReference type="PANTHER" id="PTHR13420:SF7">
    <property type="entry name" value="UPF0235 PROTEIN C15ORF40"/>
    <property type="match status" value="1"/>
</dbReference>
<dbReference type="NCBIfam" id="TIGR00251">
    <property type="entry name" value="DUF167 family protein"/>
    <property type="match status" value="1"/>
</dbReference>
<organism evidence="3 4">
    <name type="scientific">Roseomonas gilardii</name>
    <dbReference type="NCBI Taxonomy" id="257708"/>
    <lineage>
        <taxon>Bacteria</taxon>
        <taxon>Pseudomonadati</taxon>
        <taxon>Pseudomonadota</taxon>
        <taxon>Alphaproteobacteria</taxon>
        <taxon>Acetobacterales</taxon>
        <taxon>Roseomonadaceae</taxon>
        <taxon>Roseomonas</taxon>
    </lineage>
</organism>
<name>A0ABU3MMQ1_9PROT</name>
<dbReference type="Gene3D" id="3.30.1200.10">
    <property type="entry name" value="YggU-like"/>
    <property type="match status" value="1"/>
</dbReference>
<sequence length="108" mass="11329">MSGGRAPSPLAWRMVPEGLELRVRAQPKARKPGIIGVVEGADGPRLRVAVSPAPEDGRATRAVVEALAEALRVPPSAISLLAGAASREKTFRIEGEAKSLAAILEQWA</sequence>
<dbReference type="InterPro" id="IPR036591">
    <property type="entry name" value="YggU-like_sf"/>
</dbReference>
<dbReference type="RefSeq" id="WP_314285364.1">
    <property type="nucleotide sequence ID" value="NZ_JAVVDO010000071.1"/>
</dbReference>
<evidence type="ECO:0000256" key="1">
    <source>
        <dbReference type="ARBA" id="ARBA00010364"/>
    </source>
</evidence>
<dbReference type="SUPFAM" id="SSF69786">
    <property type="entry name" value="YggU-like"/>
    <property type="match status" value="1"/>
</dbReference>
<dbReference type="EMBL" id="JAVVDO010000071">
    <property type="protein sequence ID" value="MDT8333723.1"/>
    <property type="molecule type" value="Genomic_DNA"/>
</dbReference>
<dbReference type="HAMAP" id="MF_00634">
    <property type="entry name" value="UPF0235"/>
    <property type="match status" value="1"/>
</dbReference>
<evidence type="ECO:0000313" key="4">
    <source>
        <dbReference type="Proteomes" id="UP001258945"/>
    </source>
</evidence>
<dbReference type="Pfam" id="PF02594">
    <property type="entry name" value="DUF167"/>
    <property type="match status" value="1"/>
</dbReference>
<dbReference type="InterPro" id="IPR003746">
    <property type="entry name" value="DUF167"/>
</dbReference>
<evidence type="ECO:0000256" key="2">
    <source>
        <dbReference type="HAMAP-Rule" id="MF_00634"/>
    </source>
</evidence>
<comment type="caution">
    <text evidence="3">The sequence shown here is derived from an EMBL/GenBank/DDBJ whole genome shotgun (WGS) entry which is preliminary data.</text>
</comment>
<proteinExistence type="inferred from homology"/>
<dbReference type="SMART" id="SM01152">
    <property type="entry name" value="DUF167"/>
    <property type="match status" value="1"/>
</dbReference>
<dbReference type="PANTHER" id="PTHR13420">
    <property type="entry name" value="UPF0235 PROTEIN C15ORF40"/>
    <property type="match status" value="1"/>
</dbReference>
<gene>
    <name evidence="3" type="ORF">RQ831_21950</name>
</gene>